<dbReference type="SUPFAM" id="SSF51395">
    <property type="entry name" value="FMN-linked oxidoreductases"/>
    <property type="match status" value="1"/>
</dbReference>
<name>A0A369JVW8_HYPMA</name>
<dbReference type="InParanoid" id="A0A369JVW8"/>
<dbReference type="InterPro" id="IPR037396">
    <property type="entry name" value="FMN_HAD"/>
</dbReference>
<dbReference type="STRING" id="39966.A0A369JVW8"/>
<feature type="compositionally biased region" description="Acidic residues" evidence="3">
    <location>
        <begin position="574"/>
        <end position="584"/>
    </location>
</feature>
<reference evidence="5" key="1">
    <citation type="submission" date="2018-04" db="EMBL/GenBank/DDBJ databases">
        <title>Whole genome sequencing of Hypsizygus marmoreus.</title>
        <authorList>
            <person name="Choi I.-G."/>
            <person name="Min B."/>
            <person name="Kim J.-G."/>
            <person name="Kim S."/>
            <person name="Oh Y.-L."/>
            <person name="Kong W.-S."/>
            <person name="Park H."/>
            <person name="Jeong J."/>
            <person name="Song E.-S."/>
        </authorList>
    </citation>
    <scope>NUCLEOTIDE SEQUENCE [LARGE SCALE GENOMIC DNA]</scope>
    <source>
        <strain evidence="5">51987-8</strain>
    </source>
</reference>
<evidence type="ECO:0000259" key="4">
    <source>
        <dbReference type="PROSITE" id="PS51349"/>
    </source>
</evidence>
<proteinExistence type="predicted"/>
<gene>
    <name evidence="5" type="ORF">Hypma_010087</name>
</gene>
<dbReference type="Gene3D" id="3.20.20.70">
    <property type="entry name" value="Aldolase class I"/>
    <property type="match status" value="1"/>
</dbReference>
<evidence type="ECO:0000313" key="6">
    <source>
        <dbReference type="Proteomes" id="UP000076154"/>
    </source>
</evidence>
<feature type="domain" description="FMN hydroxy acid dehydrogenase" evidence="4">
    <location>
        <begin position="30"/>
        <end position="409"/>
    </location>
</feature>
<evidence type="ECO:0000256" key="1">
    <source>
        <dbReference type="ARBA" id="ARBA00001917"/>
    </source>
</evidence>
<evidence type="ECO:0000313" key="5">
    <source>
        <dbReference type="EMBL" id="RDB22846.1"/>
    </source>
</evidence>
<organism evidence="5 6">
    <name type="scientific">Hypsizygus marmoreus</name>
    <name type="common">White beech mushroom</name>
    <name type="synonym">Agaricus marmoreus</name>
    <dbReference type="NCBI Taxonomy" id="39966"/>
    <lineage>
        <taxon>Eukaryota</taxon>
        <taxon>Fungi</taxon>
        <taxon>Dikarya</taxon>
        <taxon>Basidiomycota</taxon>
        <taxon>Agaricomycotina</taxon>
        <taxon>Agaricomycetes</taxon>
        <taxon>Agaricomycetidae</taxon>
        <taxon>Agaricales</taxon>
        <taxon>Tricholomatineae</taxon>
        <taxon>Lyophyllaceae</taxon>
        <taxon>Hypsizygus</taxon>
    </lineage>
</organism>
<keyword evidence="2" id="KW-0560">Oxidoreductase</keyword>
<comment type="caution">
    <text evidence="5">The sequence shown here is derived from an EMBL/GenBank/DDBJ whole genome shotgun (WGS) entry which is preliminary data.</text>
</comment>
<dbReference type="GO" id="GO:0004497">
    <property type="term" value="F:monooxygenase activity"/>
    <property type="evidence" value="ECO:0007669"/>
    <property type="project" value="UniProtKB-KW"/>
</dbReference>
<protein>
    <submittedName>
        <fullName evidence="5">Lactate 2-monooxygenase PB1A11.03</fullName>
    </submittedName>
</protein>
<dbReference type="EMBL" id="LUEZ02000049">
    <property type="protein sequence ID" value="RDB22846.1"/>
    <property type="molecule type" value="Genomic_DNA"/>
</dbReference>
<dbReference type="InterPro" id="IPR013785">
    <property type="entry name" value="Aldolase_TIM"/>
</dbReference>
<evidence type="ECO:0000256" key="3">
    <source>
        <dbReference type="SAM" id="MobiDB-lite"/>
    </source>
</evidence>
<dbReference type="PANTHER" id="PTHR10578:SF75">
    <property type="entry name" value="L-LACTATE DEHYDROGENASE (AFU_ORTHOLOGUE AFUA_4G07050)"/>
    <property type="match status" value="1"/>
</dbReference>
<feature type="region of interest" description="Disordered" evidence="3">
    <location>
        <begin position="560"/>
        <end position="602"/>
    </location>
</feature>
<dbReference type="AlphaFoldDB" id="A0A369JVW8"/>
<dbReference type="OrthoDB" id="25826at2759"/>
<dbReference type="PROSITE" id="PS51349">
    <property type="entry name" value="FMN_HYDROXY_ACID_DH_2"/>
    <property type="match status" value="1"/>
</dbReference>
<accession>A0A369JVW8</accession>
<sequence>MDPTNKPKGPSPHYSLYQRQVFKDGGLHGKLPSFSVHSDELAESVKKKLNDRGFFYANSNAGLGWTDRANREAFYRWRIIPRMLVDTNTRDLTTELFGHRIPAPILFAPIGLNKLYTPQGELVPAKIAGELGLPYCLSTAASQTIEDVAGANDLGASVKNESNSVHSYNGHGGNAKSPRFFQLYMGHDDQITISLLERAWRSGFDVCMLTVDTWQLGWRPTDINIANYAFYYPGAIGNEMGESDPVFMQKHGEELKQDPGKWIDSSVWHGKAHTWEKIPWLIKEWKHAVKAQQLGCEGIVVTNHAGRQVDGAVGSLEVLPDIVDAVGDKMKIIFDSGVRTGADVFKAIALGAHAVQVGRLYVWGMAHEREAGCRHVMKSLLADLDILMTVAGYPSITKDVNRKALKYNPYGIYPRGEQAKLILAEAVPLELKVRELRSRARKEDWEISRTYQVALDRKCEALAKLPETKRATLVKIDKFNEYIANIRKWMVDMRLLKEQYVASETPPQPSRTPVTQVTPGDLQGISARIKGLEHRLSKYCDVSAVSRAYQSVLQSETQVAVPMEVDPTTRPPTPDEDEWSELEEGEIRESPRQLSSRTRRSNVGPPQLLYQIHKFRASRDTHSAILNRVDQKSKAILNAASMLHQRLHGVDIPAFSDVALSVIGSEEVATMLQDELSSTCDAERVKAFLLKLNHETDVYGHVWIDLQKTLALARVGGW</sequence>
<dbReference type="Proteomes" id="UP000076154">
    <property type="component" value="Unassembled WGS sequence"/>
</dbReference>
<evidence type="ECO:0000256" key="2">
    <source>
        <dbReference type="ARBA" id="ARBA00023002"/>
    </source>
</evidence>
<dbReference type="PANTHER" id="PTHR10578">
    <property type="entry name" value="S -2-HYDROXY-ACID OXIDASE-RELATED"/>
    <property type="match status" value="1"/>
</dbReference>
<keyword evidence="6" id="KW-1185">Reference proteome</keyword>
<dbReference type="Pfam" id="PF01070">
    <property type="entry name" value="FMN_dh"/>
    <property type="match status" value="1"/>
</dbReference>
<comment type="cofactor">
    <cofactor evidence="1">
        <name>FMN</name>
        <dbReference type="ChEBI" id="CHEBI:58210"/>
    </cofactor>
</comment>
<dbReference type="InterPro" id="IPR000262">
    <property type="entry name" value="FMN-dep_DH"/>
</dbReference>